<dbReference type="Gene3D" id="3.90.226.10">
    <property type="entry name" value="2-enoyl-CoA Hydratase, Chain A, domain 1"/>
    <property type="match status" value="1"/>
</dbReference>
<dbReference type="InterPro" id="IPR029045">
    <property type="entry name" value="ClpP/crotonase-like_dom_sf"/>
</dbReference>
<protein>
    <submittedName>
        <fullName evidence="5">Enoyl-CoA hydratase</fullName>
    </submittedName>
</protein>
<sequence>MGCEQNELAEKFLLELDSISKYLMELVMNIKAILSEQVGEVLTITFNKPKSKNAIGFQMYTDLTGELEYAKSCSSIKLVILHGEEVFCAGNDLRDFAAAPDQANIMNGARDFLLAISSFPKPIIAAVNGLAIGIGATMLLHCDLVFCDADTKFSYPFVKLGVVPEGGSSLLLPQRLGHRHTFELLALGDFIGPDQAKELGLVNDVVSSEDVLQYATHYADRLLALPYKSLLKTKEMLKKSQADVVKNVINEEIDRFYEALCAEEAREAITAVLEKRPPKFNN</sequence>
<dbReference type="EMBL" id="BAABWN010000006">
    <property type="protein sequence ID" value="GAA6168134.1"/>
    <property type="molecule type" value="Genomic_DNA"/>
</dbReference>
<accession>A0ABQ0A912</accession>
<dbReference type="PANTHER" id="PTHR43684:SF1">
    <property type="entry name" value="ENOYL-COA DELTA ISOMERASE 2"/>
    <property type="match status" value="1"/>
</dbReference>
<dbReference type="Proteomes" id="UP001465153">
    <property type="component" value="Unassembled WGS sequence"/>
</dbReference>
<dbReference type="SUPFAM" id="SSF52096">
    <property type="entry name" value="ClpP/crotonase"/>
    <property type="match status" value="1"/>
</dbReference>
<dbReference type="InterPro" id="IPR051053">
    <property type="entry name" value="ECH/Chromodomain_protein"/>
</dbReference>
<comment type="caution">
    <text evidence="5">The sequence shown here is derived from an EMBL/GenBank/DDBJ whole genome shotgun (WGS) entry which is preliminary data.</text>
</comment>
<comment type="similarity">
    <text evidence="2">Belongs to the enoyl-CoA hydratase/isomerase family.</text>
</comment>
<keyword evidence="3" id="KW-0576">Peroxisome</keyword>
<dbReference type="InterPro" id="IPR001753">
    <property type="entry name" value="Enoyl-CoA_hydra/iso"/>
</dbReference>
<evidence type="ECO:0000313" key="5">
    <source>
        <dbReference type="EMBL" id="GAA6168134.1"/>
    </source>
</evidence>
<organism evidence="5 6">
    <name type="scientific">Sessilibacter corallicola</name>
    <dbReference type="NCBI Taxonomy" id="2904075"/>
    <lineage>
        <taxon>Bacteria</taxon>
        <taxon>Pseudomonadati</taxon>
        <taxon>Pseudomonadota</taxon>
        <taxon>Gammaproteobacteria</taxon>
        <taxon>Cellvibrionales</taxon>
        <taxon>Cellvibrionaceae</taxon>
        <taxon>Sessilibacter</taxon>
    </lineage>
</organism>
<gene>
    <name evidence="5" type="ORF">NBRC116591_19450</name>
</gene>
<evidence type="ECO:0000256" key="1">
    <source>
        <dbReference type="ARBA" id="ARBA00004275"/>
    </source>
</evidence>
<dbReference type="InterPro" id="IPR014748">
    <property type="entry name" value="Enoyl-CoA_hydra_C"/>
</dbReference>
<dbReference type="Pfam" id="PF00378">
    <property type="entry name" value="ECH_1"/>
    <property type="match status" value="1"/>
</dbReference>
<evidence type="ECO:0000256" key="4">
    <source>
        <dbReference type="ARBA" id="ARBA00023235"/>
    </source>
</evidence>
<name>A0ABQ0A912_9GAMM</name>
<dbReference type="CDD" id="cd06558">
    <property type="entry name" value="crotonase-like"/>
    <property type="match status" value="1"/>
</dbReference>
<evidence type="ECO:0000256" key="2">
    <source>
        <dbReference type="ARBA" id="ARBA00005254"/>
    </source>
</evidence>
<reference evidence="5 6" key="1">
    <citation type="submission" date="2024-04" db="EMBL/GenBank/DDBJ databases">
        <title>Draft genome sequence of Sessilibacter corallicola NBRC 116591.</title>
        <authorList>
            <person name="Miyakawa T."/>
            <person name="Kusuya Y."/>
            <person name="Miura T."/>
        </authorList>
    </citation>
    <scope>NUCLEOTIDE SEQUENCE [LARGE SCALE GENOMIC DNA]</scope>
    <source>
        <strain evidence="5 6">KU-00831-HH</strain>
    </source>
</reference>
<dbReference type="PANTHER" id="PTHR43684">
    <property type="match status" value="1"/>
</dbReference>
<evidence type="ECO:0000256" key="3">
    <source>
        <dbReference type="ARBA" id="ARBA00023140"/>
    </source>
</evidence>
<keyword evidence="4" id="KW-0413">Isomerase</keyword>
<dbReference type="Gene3D" id="1.10.12.10">
    <property type="entry name" value="Lyase 2-enoyl-coa Hydratase, Chain A, domain 2"/>
    <property type="match status" value="1"/>
</dbReference>
<keyword evidence="6" id="KW-1185">Reference proteome</keyword>
<proteinExistence type="inferred from homology"/>
<evidence type="ECO:0000313" key="6">
    <source>
        <dbReference type="Proteomes" id="UP001465153"/>
    </source>
</evidence>
<comment type="subcellular location">
    <subcellularLocation>
        <location evidence="1">Peroxisome</location>
    </subcellularLocation>
</comment>